<organism evidence="2 3">
    <name type="scientific">Desertihabitans brevis</name>
    <dbReference type="NCBI Taxonomy" id="2268447"/>
    <lineage>
        <taxon>Bacteria</taxon>
        <taxon>Bacillati</taxon>
        <taxon>Actinomycetota</taxon>
        <taxon>Actinomycetes</taxon>
        <taxon>Propionibacteriales</taxon>
        <taxon>Propionibacteriaceae</taxon>
        <taxon>Desertihabitans</taxon>
    </lineage>
</organism>
<protein>
    <submittedName>
        <fullName evidence="2">Uncharacterized protein</fullName>
    </submittedName>
</protein>
<evidence type="ECO:0000256" key="1">
    <source>
        <dbReference type="SAM" id="MobiDB-lite"/>
    </source>
</evidence>
<proteinExistence type="predicted"/>
<keyword evidence="3" id="KW-1185">Reference proteome</keyword>
<dbReference type="EMBL" id="QOUI01000012">
    <property type="protein sequence ID" value="RCK68296.1"/>
    <property type="molecule type" value="Genomic_DNA"/>
</dbReference>
<reference evidence="2 3" key="1">
    <citation type="submission" date="2018-07" db="EMBL/GenBank/DDBJ databases">
        <title>Desertimonas flava gen. nov. sp. nov.</title>
        <authorList>
            <person name="Liu S."/>
        </authorList>
    </citation>
    <scope>NUCLEOTIDE SEQUENCE [LARGE SCALE GENOMIC DNA]</scope>
    <source>
        <strain evidence="2 3">16Sb5-5</strain>
    </source>
</reference>
<comment type="caution">
    <text evidence="2">The sequence shown here is derived from an EMBL/GenBank/DDBJ whole genome shotgun (WGS) entry which is preliminary data.</text>
</comment>
<accession>A0A367YQX7</accession>
<gene>
    <name evidence="2" type="ORF">DT076_16750</name>
</gene>
<evidence type="ECO:0000313" key="2">
    <source>
        <dbReference type="EMBL" id="RCK68296.1"/>
    </source>
</evidence>
<dbReference type="Proteomes" id="UP000252770">
    <property type="component" value="Unassembled WGS sequence"/>
</dbReference>
<feature type="region of interest" description="Disordered" evidence="1">
    <location>
        <begin position="1"/>
        <end position="24"/>
    </location>
</feature>
<dbReference type="AlphaFoldDB" id="A0A367YQX7"/>
<sequence length="88" mass="10242">MTIRPGQIYDPAVRDNDSWRSEPTAKHPVRVVEGPHRDRWRTVDVVTVERLDGKYRRNVLASQFHQSDTTHTGARRQYGYILRPEATA</sequence>
<dbReference type="RefSeq" id="WP_114127857.1">
    <property type="nucleotide sequence ID" value="NZ_QOUI01000012.1"/>
</dbReference>
<name>A0A367YQX7_9ACTN</name>
<evidence type="ECO:0000313" key="3">
    <source>
        <dbReference type="Proteomes" id="UP000252770"/>
    </source>
</evidence>
<feature type="compositionally biased region" description="Basic and acidic residues" evidence="1">
    <location>
        <begin position="12"/>
        <end position="24"/>
    </location>
</feature>